<dbReference type="PRINTS" id="PR01607">
    <property type="entry name" value="APYRASEFAMLY"/>
</dbReference>
<dbReference type="Gene3D" id="3.90.780.10">
    <property type="entry name" value="5'-Nucleotidase, C-terminal domain"/>
    <property type="match status" value="1"/>
</dbReference>
<dbReference type="PANTHER" id="PTHR11575:SF24">
    <property type="entry name" value="5'-NUCLEOTIDASE"/>
    <property type="match status" value="1"/>
</dbReference>
<reference evidence="2 3" key="1">
    <citation type="submission" date="2014-07" db="EMBL/GenBank/DDBJ databases">
        <authorList>
            <person name="McCorrison J."/>
            <person name="Sanka R."/>
            <person name="Torralba M."/>
            <person name="Gillis M."/>
            <person name="Haft D.H."/>
            <person name="Methe B."/>
            <person name="Sutton G."/>
            <person name="Nelson K.E."/>
        </authorList>
    </citation>
    <scope>NUCLEOTIDE SEQUENCE [LARGE SCALE GENOMIC DNA]</scope>
    <source>
        <strain evidence="2 3">DNF00853</strain>
    </source>
</reference>
<dbReference type="GO" id="GO:0009166">
    <property type="term" value="P:nucleotide catabolic process"/>
    <property type="evidence" value="ECO:0007669"/>
    <property type="project" value="InterPro"/>
</dbReference>
<evidence type="ECO:0000313" key="3">
    <source>
        <dbReference type="Proteomes" id="UP000029556"/>
    </source>
</evidence>
<gene>
    <name evidence="2" type="ORF">HMPREF2137_00575</name>
</gene>
<dbReference type="InterPro" id="IPR036907">
    <property type="entry name" value="5'-Nucleotdase_C_sf"/>
</dbReference>
<dbReference type="GO" id="GO:0016787">
    <property type="term" value="F:hydrolase activity"/>
    <property type="evidence" value="ECO:0007669"/>
    <property type="project" value="InterPro"/>
</dbReference>
<dbReference type="InterPro" id="IPR008334">
    <property type="entry name" value="5'-Nucleotdase_C"/>
</dbReference>
<dbReference type="Pfam" id="PF02872">
    <property type="entry name" value="5_nucleotid_C"/>
    <property type="match status" value="1"/>
</dbReference>
<dbReference type="SUPFAM" id="SSF55816">
    <property type="entry name" value="5'-nucleotidase (syn. UDP-sugar hydrolase), C-terminal domain"/>
    <property type="match status" value="1"/>
</dbReference>
<dbReference type="EMBL" id="JRNN01000007">
    <property type="protein sequence ID" value="KGF37356.1"/>
    <property type="molecule type" value="Genomic_DNA"/>
</dbReference>
<dbReference type="PANTHER" id="PTHR11575">
    <property type="entry name" value="5'-NUCLEOTIDASE-RELATED"/>
    <property type="match status" value="1"/>
</dbReference>
<evidence type="ECO:0000313" key="2">
    <source>
        <dbReference type="EMBL" id="KGF37356.1"/>
    </source>
</evidence>
<sequence>MMQKRIVGACIGMCMVCASCVHQYQLTSVQRTRIVVDQRYDATHDKVVEMLMRPYKENVDSLMAPVVGRVARDMSVKRPESTLSNLLSDILVWGGKKANDAPDFGVYNMGGIRAAMVKGDVTIGDVVDVAPFENKLCLLTLTGAQVLQLFEQMASVGGEGVSKEVRLVITKDRRLKSALIDGQKVNPNAKYRIATLDYLAQGNDKLVAFKHKTDVVSPQVYENNVRFIIMDYFRQQAAKHEEVDAKIEGRIVVE</sequence>
<dbReference type="AlphaFoldDB" id="A0A095ZSL3"/>
<dbReference type="Proteomes" id="UP000029556">
    <property type="component" value="Unassembled WGS sequence"/>
</dbReference>
<organism evidence="2 3">
    <name type="scientific">Hoylesella buccalis DNF00853</name>
    <dbReference type="NCBI Taxonomy" id="1401074"/>
    <lineage>
        <taxon>Bacteria</taxon>
        <taxon>Pseudomonadati</taxon>
        <taxon>Bacteroidota</taxon>
        <taxon>Bacteroidia</taxon>
        <taxon>Bacteroidales</taxon>
        <taxon>Prevotellaceae</taxon>
        <taxon>Hoylesella</taxon>
    </lineage>
</organism>
<evidence type="ECO:0000259" key="1">
    <source>
        <dbReference type="Pfam" id="PF02872"/>
    </source>
</evidence>
<dbReference type="InterPro" id="IPR006179">
    <property type="entry name" value="5_nucleotidase/apyrase"/>
</dbReference>
<proteinExistence type="predicted"/>
<comment type="caution">
    <text evidence="2">The sequence shown here is derived from an EMBL/GenBank/DDBJ whole genome shotgun (WGS) entry which is preliminary data.</text>
</comment>
<feature type="domain" description="5'-Nucleotidase C-terminal" evidence="1">
    <location>
        <begin position="67"/>
        <end position="210"/>
    </location>
</feature>
<dbReference type="OrthoDB" id="4762412at2"/>
<protein>
    <submittedName>
        <fullName evidence="2">5'-nucleotidase</fullName>
    </submittedName>
</protein>
<name>A0A095ZSL3_9BACT</name>
<accession>A0A095ZSL3</accession>
<dbReference type="RefSeq" id="WP_036871350.1">
    <property type="nucleotide sequence ID" value="NZ_JRNN01000007.1"/>
</dbReference>